<evidence type="ECO:0000256" key="8">
    <source>
        <dbReference type="ARBA" id="ARBA00023212"/>
    </source>
</evidence>
<accession>A0AB34GID9</accession>
<keyword evidence="4" id="KW-0963">Cytoplasm</keyword>
<reference evidence="14 15" key="1">
    <citation type="submission" date="2022-11" db="EMBL/GenBank/DDBJ databases">
        <title>Whole genome sequence of Eschrichtius robustus ER-17-0199.</title>
        <authorList>
            <person name="Bruniche-Olsen A."/>
            <person name="Black A.N."/>
            <person name="Fields C.J."/>
            <person name="Walden K."/>
            <person name="Dewoody J.A."/>
        </authorList>
    </citation>
    <scope>NUCLEOTIDE SEQUENCE [LARGE SCALE GENOMIC DNA]</scope>
    <source>
        <strain evidence="14">ER-17-0199</strain>
        <tissue evidence="14">Blubber</tissue>
    </source>
</reference>
<evidence type="ECO:0000256" key="6">
    <source>
        <dbReference type="ARBA" id="ARBA00023054"/>
    </source>
</evidence>
<keyword evidence="6 12" id="KW-0175">Coiled coil</keyword>
<comment type="subcellular location">
    <subcellularLocation>
        <location evidence="2">Cytoplasm</location>
        <location evidence="2">Cytoskeleton</location>
        <location evidence="2">Flagellum axoneme</location>
    </subcellularLocation>
</comment>
<dbReference type="InterPro" id="IPR033585">
    <property type="entry name" value="DRC12-like"/>
</dbReference>
<evidence type="ECO:0000256" key="2">
    <source>
        <dbReference type="ARBA" id="ARBA00004611"/>
    </source>
</evidence>
<keyword evidence="5" id="KW-0282">Flagellum</keyword>
<dbReference type="EMBL" id="JAIQCJ010002165">
    <property type="protein sequence ID" value="KAJ8780152.1"/>
    <property type="molecule type" value="Genomic_DNA"/>
</dbReference>
<evidence type="ECO:0000256" key="5">
    <source>
        <dbReference type="ARBA" id="ARBA00022846"/>
    </source>
</evidence>
<gene>
    <name evidence="14" type="ORF">J1605_011947</name>
</gene>
<protein>
    <recommendedName>
        <fullName evidence="11">Dynein regulatory complex protein 12</fullName>
    </recommendedName>
</protein>
<dbReference type="AlphaFoldDB" id="A0AB34GID9"/>
<evidence type="ECO:0000256" key="10">
    <source>
        <dbReference type="ARBA" id="ARBA00044754"/>
    </source>
</evidence>
<evidence type="ECO:0000256" key="9">
    <source>
        <dbReference type="ARBA" id="ARBA00023273"/>
    </source>
</evidence>
<keyword evidence="15" id="KW-1185">Reference proteome</keyword>
<evidence type="ECO:0000313" key="15">
    <source>
        <dbReference type="Proteomes" id="UP001159641"/>
    </source>
</evidence>
<name>A0AB34GID9_ESCRO</name>
<comment type="function">
    <text evidence="1">Component of the nexin-dynein regulatory complex (N-DRC), a key regulator of ciliary/flagellar motility which maintains the alignment and integrity of the distal axoneme and regulates microtubule sliding in motile axonemes.</text>
</comment>
<keyword evidence="9" id="KW-0966">Cell projection</keyword>
<feature type="coiled-coil region" evidence="12">
    <location>
        <begin position="29"/>
        <end position="56"/>
    </location>
</feature>
<evidence type="ECO:0000313" key="14">
    <source>
        <dbReference type="EMBL" id="KAJ8780152.1"/>
    </source>
</evidence>
<dbReference type="PANTHER" id="PTHR28656">
    <property type="entry name" value="COILED-COIL DOMAIN-CONTAINING PROTEIN 153"/>
    <property type="match status" value="1"/>
</dbReference>
<evidence type="ECO:0000256" key="3">
    <source>
        <dbReference type="ARBA" id="ARBA00011248"/>
    </source>
</evidence>
<dbReference type="PANTHER" id="PTHR28656:SF1">
    <property type="entry name" value="COILED-COIL DOMAIN-CONTAINING PROTEIN 153"/>
    <property type="match status" value="1"/>
</dbReference>
<evidence type="ECO:0000256" key="12">
    <source>
        <dbReference type="SAM" id="Coils"/>
    </source>
</evidence>
<evidence type="ECO:0000256" key="7">
    <source>
        <dbReference type="ARBA" id="ARBA00023069"/>
    </source>
</evidence>
<sequence>MRLCHLARADVETESMHRLALLEKELLQDHLAKASEDQLKQRIQELEAELEGARSEGKAIYAGVQLMKQVGRRQRPGRGHPRGPEDAG</sequence>
<evidence type="ECO:0000256" key="13">
    <source>
        <dbReference type="SAM" id="MobiDB-lite"/>
    </source>
</evidence>
<comment type="subunit">
    <text evidence="3">Component of the nexin-dynein regulatory complex (N-DRC).</text>
</comment>
<feature type="region of interest" description="Disordered" evidence="13">
    <location>
        <begin position="68"/>
        <end position="88"/>
    </location>
</feature>
<evidence type="ECO:0000256" key="1">
    <source>
        <dbReference type="ARBA" id="ARBA00003029"/>
    </source>
</evidence>
<keyword evidence="8" id="KW-0206">Cytoskeleton</keyword>
<comment type="caution">
    <text evidence="14">The sequence shown here is derived from an EMBL/GenBank/DDBJ whole genome shotgun (WGS) entry which is preliminary data.</text>
</comment>
<comment type="similarity">
    <text evidence="10">Belongs to the DRC12 family.</text>
</comment>
<feature type="compositionally biased region" description="Basic residues" evidence="13">
    <location>
        <begin position="70"/>
        <end position="81"/>
    </location>
</feature>
<organism evidence="14 15">
    <name type="scientific">Eschrichtius robustus</name>
    <name type="common">California gray whale</name>
    <name type="synonym">Eschrichtius gibbosus</name>
    <dbReference type="NCBI Taxonomy" id="9764"/>
    <lineage>
        <taxon>Eukaryota</taxon>
        <taxon>Metazoa</taxon>
        <taxon>Chordata</taxon>
        <taxon>Craniata</taxon>
        <taxon>Vertebrata</taxon>
        <taxon>Euteleostomi</taxon>
        <taxon>Mammalia</taxon>
        <taxon>Eutheria</taxon>
        <taxon>Laurasiatheria</taxon>
        <taxon>Artiodactyla</taxon>
        <taxon>Whippomorpha</taxon>
        <taxon>Cetacea</taxon>
        <taxon>Mysticeti</taxon>
        <taxon>Eschrichtiidae</taxon>
        <taxon>Eschrichtius</taxon>
    </lineage>
</organism>
<keyword evidence="7" id="KW-0969">Cilium</keyword>
<evidence type="ECO:0000256" key="11">
    <source>
        <dbReference type="ARBA" id="ARBA00044800"/>
    </source>
</evidence>
<evidence type="ECO:0000256" key="4">
    <source>
        <dbReference type="ARBA" id="ARBA00022490"/>
    </source>
</evidence>
<dbReference type="Proteomes" id="UP001159641">
    <property type="component" value="Unassembled WGS sequence"/>
</dbReference>
<proteinExistence type="inferred from homology"/>